<dbReference type="PANTHER" id="PTHR32204">
    <property type="entry name" value="ATPASE RAVA"/>
    <property type="match status" value="1"/>
</dbReference>
<proteinExistence type="predicted"/>
<sequence length="374" mass="43314">MLEKIRWELNSYFLERREEVDVALTSILANEHVVFLGNPGVAKSQLIRAVASHVNADYFEKLITRFTTEDELFGPLSIKELKDNDRFVRKTSGYLPTAEIAFLDEVFKANSSILNALLSIINERLYHNGDRIEKVPLISLFGASNELPEENELLAFYDRFLFRKTIKGIKNYENLSKLIDLDEEYKPKTIINIEDVKEMQKEALKVDISDIKEDLIKIKLSLESEGINISDRRFKKSVKAVKCFAYLNGKEKADINDLDILRHVYWNEPDEFFKVSVEIFKISNHFAGFALEQREILESLMNEIKKLNKDKIPFGGIEYRKCLEILGKLNSMSITLKDVKNKAIEANKPYELVEDVLREVEGFKKYVEGLLKSR</sequence>
<dbReference type="PANTHER" id="PTHR32204:SF0">
    <property type="entry name" value="ATPASE RAVA"/>
    <property type="match status" value="1"/>
</dbReference>
<evidence type="ECO:0000313" key="4">
    <source>
        <dbReference type="Proteomes" id="UP000002063"/>
    </source>
</evidence>
<evidence type="ECO:0000259" key="1">
    <source>
        <dbReference type="Pfam" id="PF17868"/>
    </source>
</evidence>
<dbReference type="AlphaFoldDB" id="C9REF0"/>
<protein>
    <submittedName>
        <fullName evidence="3">ATPase associated with various cellular activities AAA_5</fullName>
    </submittedName>
</protein>
<dbReference type="OrthoDB" id="9837at2157"/>
<dbReference type="HOGENOM" id="CLU_018678_0_1_2"/>
<dbReference type="SUPFAM" id="SSF52540">
    <property type="entry name" value="P-loop containing nucleoside triphosphate hydrolases"/>
    <property type="match status" value="1"/>
</dbReference>
<feature type="domain" description="ATPase RavA-like AAA lid" evidence="1">
    <location>
        <begin position="211"/>
        <end position="275"/>
    </location>
</feature>
<dbReference type="Gene3D" id="3.40.50.300">
    <property type="entry name" value="P-loop containing nucleotide triphosphate hydrolases"/>
    <property type="match status" value="1"/>
</dbReference>
<dbReference type="InterPro" id="IPR045427">
    <property type="entry name" value="MoxR"/>
</dbReference>
<accession>C9REF0</accession>
<dbReference type="GeneID" id="8512409"/>
<evidence type="ECO:0000259" key="2">
    <source>
        <dbReference type="Pfam" id="PF20030"/>
    </source>
</evidence>
<name>C9REF0_METVM</name>
<dbReference type="eggNOG" id="arCOG00436">
    <property type="taxonomic scope" value="Archaea"/>
</dbReference>
<dbReference type="InterPro" id="IPR027417">
    <property type="entry name" value="P-loop_NTPase"/>
</dbReference>
<dbReference type="STRING" id="579137.Metvu_0083"/>
<gene>
    <name evidence="3" type="ordered locus">Metvu_0083</name>
</gene>
<dbReference type="PRINTS" id="PR00300">
    <property type="entry name" value="CLPPROTEASEA"/>
</dbReference>
<keyword evidence="4" id="KW-1185">Reference proteome</keyword>
<dbReference type="GO" id="GO:0005524">
    <property type="term" value="F:ATP binding"/>
    <property type="evidence" value="ECO:0007669"/>
    <property type="project" value="InterPro"/>
</dbReference>
<dbReference type="Pfam" id="PF17868">
    <property type="entry name" value="AAA_lid_8"/>
    <property type="match status" value="1"/>
</dbReference>
<dbReference type="InterPro" id="IPR001270">
    <property type="entry name" value="ClpA/B"/>
</dbReference>
<dbReference type="InterPro" id="IPR041538">
    <property type="entry name" value="RavA-like_AAA_lid"/>
</dbReference>
<dbReference type="Pfam" id="PF20030">
    <property type="entry name" value="bpMoxR"/>
    <property type="match status" value="1"/>
</dbReference>
<reference evidence="3" key="1">
    <citation type="submission" date="2009-10" db="EMBL/GenBank/DDBJ databases">
        <title>Complete sequence of chromosome of Methanocaldococcus vulcanius M7.</title>
        <authorList>
            <consortium name="US DOE Joint Genome Institute"/>
            <person name="Lucas S."/>
            <person name="Copeland A."/>
            <person name="Lapidus A."/>
            <person name="Glavina del Rio T."/>
            <person name="Dalin E."/>
            <person name="Tice H."/>
            <person name="Bruce D."/>
            <person name="Goodwin L."/>
            <person name="Pitluck S."/>
            <person name="Lcollab F.I."/>
            <person name="Brettin T."/>
            <person name="Detter J.C."/>
            <person name="Han C."/>
            <person name="Tapia R."/>
            <person name="Kuske C.R."/>
            <person name="Schmutz J."/>
            <person name="Larimer F."/>
            <person name="Land M."/>
            <person name="Hauser L."/>
            <person name="Kyrpides N."/>
            <person name="Ovchinikova G."/>
            <person name="Sieprawska-Lupa M."/>
            <person name="Whitman W.B."/>
            <person name="Woyke T."/>
        </authorList>
    </citation>
    <scope>NUCLEOTIDE SEQUENCE [LARGE SCALE GENOMIC DNA]</scope>
    <source>
        <strain evidence="3">M7</strain>
    </source>
</reference>
<dbReference type="KEGG" id="mvu:Metvu_0083"/>
<dbReference type="EMBL" id="CP001787">
    <property type="protein sequence ID" value="ACX71952.1"/>
    <property type="molecule type" value="Genomic_DNA"/>
</dbReference>
<organism evidence="3 4">
    <name type="scientific">Methanocaldococcus vulcanius (strain ATCC 700851 / DSM 12094 / M7)</name>
    <name type="common">Methanococcus vulcanius</name>
    <dbReference type="NCBI Taxonomy" id="579137"/>
    <lineage>
        <taxon>Archaea</taxon>
        <taxon>Methanobacteriati</taxon>
        <taxon>Methanobacteriota</taxon>
        <taxon>Methanomada group</taxon>
        <taxon>Methanococci</taxon>
        <taxon>Methanococcales</taxon>
        <taxon>Methanocaldococcaceae</taxon>
        <taxon>Methanocaldococcus</taxon>
    </lineage>
</organism>
<dbReference type="Proteomes" id="UP000002063">
    <property type="component" value="Chromosome"/>
</dbReference>
<dbReference type="RefSeq" id="WP_012819498.1">
    <property type="nucleotide sequence ID" value="NC_013407.1"/>
</dbReference>
<feature type="domain" description="MoxR" evidence="2">
    <location>
        <begin position="4"/>
        <end position="180"/>
    </location>
</feature>
<dbReference type="InterPro" id="IPR050513">
    <property type="entry name" value="RavA_ATPases"/>
</dbReference>
<evidence type="ECO:0000313" key="3">
    <source>
        <dbReference type="EMBL" id="ACX71952.1"/>
    </source>
</evidence>